<feature type="compositionally biased region" description="Basic and acidic residues" evidence="1">
    <location>
        <begin position="14"/>
        <end position="28"/>
    </location>
</feature>
<reference evidence="2" key="1">
    <citation type="submission" date="2019-08" db="EMBL/GenBank/DDBJ databases">
        <authorList>
            <person name="Kucharzyk K."/>
            <person name="Murdoch R.W."/>
            <person name="Higgins S."/>
            <person name="Loffler F."/>
        </authorList>
    </citation>
    <scope>NUCLEOTIDE SEQUENCE</scope>
</reference>
<proteinExistence type="predicted"/>
<organism evidence="2">
    <name type="scientific">bioreactor metagenome</name>
    <dbReference type="NCBI Taxonomy" id="1076179"/>
    <lineage>
        <taxon>unclassified sequences</taxon>
        <taxon>metagenomes</taxon>
        <taxon>ecological metagenomes</taxon>
    </lineage>
</organism>
<feature type="region of interest" description="Disordered" evidence="1">
    <location>
        <begin position="8"/>
        <end position="28"/>
    </location>
</feature>
<comment type="caution">
    <text evidence="2">The sequence shown here is derived from an EMBL/GenBank/DDBJ whole genome shotgun (WGS) entry which is preliminary data.</text>
</comment>
<evidence type="ECO:0000313" key="2">
    <source>
        <dbReference type="EMBL" id="MPN45376.1"/>
    </source>
</evidence>
<protein>
    <submittedName>
        <fullName evidence="2">Uncharacterized protein</fullName>
    </submittedName>
</protein>
<evidence type="ECO:0000256" key="1">
    <source>
        <dbReference type="SAM" id="MobiDB-lite"/>
    </source>
</evidence>
<name>A0A645I3C7_9ZZZZ</name>
<dbReference type="AlphaFoldDB" id="A0A645I3C7"/>
<sequence length="158" mass="17708">MVVESIEMLLDSEEGPREPEKAGEGEPEKTFSSFMFVPVGVIAREVDGVLRKQESIAEECLVIRLAGHNSMFPCGREPQLDHRIQSEITVQSRTVEAGFLIVSEFGRQTLFQPTVKSERPPCGPFRHQHPVGTPEIRDGVKSFHHVHAVSTPSNYRFP</sequence>
<dbReference type="EMBL" id="VSSQ01105216">
    <property type="protein sequence ID" value="MPN45376.1"/>
    <property type="molecule type" value="Genomic_DNA"/>
</dbReference>
<accession>A0A645I3C7</accession>
<gene>
    <name evidence="2" type="ORF">SDC9_192943</name>
</gene>